<accession>A0ABD1ZVT1</accession>
<keyword evidence="3" id="KW-1185">Reference proteome</keyword>
<evidence type="ECO:0000313" key="2">
    <source>
        <dbReference type="EMBL" id="KAL2712471.1"/>
    </source>
</evidence>
<organism evidence="2 3">
    <name type="scientific">Vespula squamosa</name>
    <name type="common">Southern yellow jacket</name>
    <name type="synonym">Wasp</name>
    <dbReference type="NCBI Taxonomy" id="30214"/>
    <lineage>
        <taxon>Eukaryota</taxon>
        <taxon>Metazoa</taxon>
        <taxon>Ecdysozoa</taxon>
        <taxon>Arthropoda</taxon>
        <taxon>Hexapoda</taxon>
        <taxon>Insecta</taxon>
        <taxon>Pterygota</taxon>
        <taxon>Neoptera</taxon>
        <taxon>Endopterygota</taxon>
        <taxon>Hymenoptera</taxon>
        <taxon>Apocrita</taxon>
        <taxon>Aculeata</taxon>
        <taxon>Vespoidea</taxon>
        <taxon>Vespidae</taxon>
        <taxon>Vespinae</taxon>
        <taxon>Vespula</taxon>
    </lineage>
</organism>
<sequence>MSISVLYEEKEEKEEKEEEEEEEKEEEEEVEVMAMVEEEKEEEEEKEDRLYGARCTLFPPREFQRNSSRKKSNHRVAPRVTDRPRTTVEAARRSRDEEESKQEKSQ</sequence>
<feature type="region of interest" description="Disordered" evidence="1">
    <location>
        <begin position="1"/>
        <end position="106"/>
    </location>
</feature>
<feature type="compositionally biased region" description="Basic residues" evidence="1">
    <location>
        <begin position="67"/>
        <end position="77"/>
    </location>
</feature>
<protein>
    <submittedName>
        <fullName evidence="2">Uncharacterized protein</fullName>
    </submittedName>
</protein>
<dbReference type="AlphaFoldDB" id="A0ABD1ZVT1"/>
<evidence type="ECO:0000256" key="1">
    <source>
        <dbReference type="SAM" id="MobiDB-lite"/>
    </source>
</evidence>
<gene>
    <name evidence="2" type="ORF">V1478_017994</name>
</gene>
<dbReference type="Proteomes" id="UP001607302">
    <property type="component" value="Unassembled WGS sequence"/>
</dbReference>
<name>A0ABD1ZVT1_VESSQ</name>
<dbReference type="EMBL" id="JAUDFV010000166">
    <property type="protein sequence ID" value="KAL2712471.1"/>
    <property type="molecule type" value="Genomic_DNA"/>
</dbReference>
<comment type="caution">
    <text evidence="2">The sequence shown here is derived from an EMBL/GenBank/DDBJ whole genome shotgun (WGS) entry which is preliminary data.</text>
</comment>
<feature type="compositionally biased region" description="Acidic residues" evidence="1">
    <location>
        <begin position="9"/>
        <end position="46"/>
    </location>
</feature>
<evidence type="ECO:0000313" key="3">
    <source>
        <dbReference type="Proteomes" id="UP001607302"/>
    </source>
</evidence>
<reference evidence="2 3" key="1">
    <citation type="journal article" date="2024" name="Ann. Entomol. Soc. Am.">
        <title>Genomic analyses of the southern and eastern yellowjacket wasps (Hymenoptera: Vespidae) reveal evolutionary signatures of social life.</title>
        <authorList>
            <person name="Catto M.A."/>
            <person name="Caine P.B."/>
            <person name="Orr S.E."/>
            <person name="Hunt B.G."/>
            <person name="Goodisman M.A.D."/>
        </authorList>
    </citation>
    <scope>NUCLEOTIDE SEQUENCE [LARGE SCALE GENOMIC DNA]</scope>
    <source>
        <strain evidence="2">233</strain>
        <tissue evidence="2">Head and thorax</tissue>
    </source>
</reference>
<feature type="compositionally biased region" description="Basic and acidic residues" evidence="1">
    <location>
        <begin position="80"/>
        <end position="106"/>
    </location>
</feature>
<proteinExistence type="predicted"/>